<gene>
    <name evidence="1" type="primary">LOC104265812-001</name>
</gene>
<dbReference type="EMBL" id="LR787307">
    <property type="protein sequence ID" value="CAB3263169.1"/>
    <property type="molecule type" value="mRNA"/>
</dbReference>
<reference evidence="1" key="1">
    <citation type="submission" date="2020-04" db="EMBL/GenBank/DDBJ databases">
        <authorList>
            <person name="Neveu A P."/>
        </authorList>
    </citation>
    <scope>NUCLEOTIDE SEQUENCE</scope>
    <source>
        <tissue evidence="1">Whole embryo</tissue>
    </source>
</reference>
<dbReference type="InterPro" id="IPR006616">
    <property type="entry name" value="DM9_repeat"/>
</dbReference>
<organism evidence="1">
    <name type="scientific">Phallusia mammillata</name>
    <dbReference type="NCBI Taxonomy" id="59560"/>
    <lineage>
        <taxon>Eukaryota</taxon>
        <taxon>Metazoa</taxon>
        <taxon>Chordata</taxon>
        <taxon>Tunicata</taxon>
        <taxon>Ascidiacea</taxon>
        <taxon>Phlebobranchia</taxon>
        <taxon>Ascidiidae</taxon>
        <taxon>Phallusia</taxon>
    </lineage>
</organism>
<evidence type="ECO:0000313" key="1">
    <source>
        <dbReference type="EMBL" id="CAB3263169.1"/>
    </source>
</evidence>
<proteinExistence type="evidence at transcript level"/>
<protein>
    <submittedName>
        <fullName evidence="1">Uncharacterized protein LOC104265812</fullName>
    </submittedName>
</protein>
<dbReference type="AlphaFoldDB" id="A0A6F9DJ50"/>
<dbReference type="Pfam" id="PF11901">
    <property type="entry name" value="DM9"/>
    <property type="match status" value="1"/>
</dbReference>
<accession>A0A6F9DJ50</accession>
<name>A0A6F9DJ50_9ASCI</name>
<sequence>MFPVGNYKGEKRIGKVHRSHECMYVPYNGNEYVFSQYEVLCHRIFGCNIILQMAIRGF</sequence>